<name>A0A433QXR4_9FUNG</name>
<dbReference type="EMBL" id="RBNJ01000449">
    <property type="protein sequence ID" value="RUS34504.1"/>
    <property type="molecule type" value="Genomic_DNA"/>
</dbReference>
<accession>A0A433QXR4</accession>
<comment type="caution">
    <text evidence="1">The sequence shown here is derived from an EMBL/GenBank/DDBJ whole genome shotgun (WGS) entry which is preliminary data.</text>
</comment>
<evidence type="ECO:0000313" key="2">
    <source>
        <dbReference type="Proteomes" id="UP000274822"/>
    </source>
</evidence>
<dbReference type="AlphaFoldDB" id="A0A433QXR4"/>
<evidence type="ECO:0000313" key="1">
    <source>
        <dbReference type="EMBL" id="RUS34504.1"/>
    </source>
</evidence>
<keyword evidence="2" id="KW-1185">Reference proteome</keyword>
<organism evidence="1 2">
    <name type="scientific">Jimgerdemannia flammicorona</name>
    <dbReference type="NCBI Taxonomy" id="994334"/>
    <lineage>
        <taxon>Eukaryota</taxon>
        <taxon>Fungi</taxon>
        <taxon>Fungi incertae sedis</taxon>
        <taxon>Mucoromycota</taxon>
        <taxon>Mucoromycotina</taxon>
        <taxon>Endogonomycetes</taxon>
        <taxon>Endogonales</taxon>
        <taxon>Endogonaceae</taxon>
        <taxon>Jimgerdemannia</taxon>
    </lineage>
</organism>
<gene>
    <name evidence="1" type="ORF">BC938DRAFT_480064</name>
</gene>
<dbReference type="Proteomes" id="UP000274822">
    <property type="component" value="Unassembled WGS sequence"/>
</dbReference>
<sequence>MPNRRPQVRACSQCRDNKRGKRHIYKSTFEAVQISLKYFTNSENFDLTIERQPKKNRRPTNPLELAILEATFNKNILPDWNTNKWLANKPEIIICAM</sequence>
<proteinExistence type="predicted"/>
<protein>
    <submittedName>
        <fullName evidence="1">Uncharacterized protein</fullName>
    </submittedName>
</protein>
<reference evidence="1 2" key="1">
    <citation type="journal article" date="2018" name="New Phytol.">
        <title>Phylogenomics of Endogonaceae and evolution of mycorrhizas within Mucoromycota.</title>
        <authorList>
            <person name="Chang Y."/>
            <person name="Desiro A."/>
            <person name="Na H."/>
            <person name="Sandor L."/>
            <person name="Lipzen A."/>
            <person name="Clum A."/>
            <person name="Barry K."/>
            <person name="Grigoriev I.V."/>
            <person name="Martin F.M."/>
            <person name="Stajich J.E."/>
            <person name="Smith M.E."/>
            <person name="Bonito G."/>
            <person name="Spatafora J.W."/>
        </authorList>
    </citation>
    <scope>NUCLEOTIDE SEQUENCE [LARGE SCALE GENOMIC DNA]</scope>
    <source>
        <strain evidence="1 2">AD002</strain>
    </source>
</reference>